<dbReference type="GO" id="GO:0004252">
    <property type="term" value="F:serine-type endopeptidase activity"/>
    <property type="evidence" value="ECO:0007669"/>
    <property type="project" value="InterPro"/>
</dbReference>
<comment type="caution">
    <text evidence="2">The sequence shown here is derived from an EMBL/GenBank/DDBJ whole genome shotgun (WGS) entry which is preliminary data.</text>
</comment>
<feature type="domain" description="Peptidase S1" evidence="1">
    <location>
        <begin position="10"/>
        <end position="83"/>
    </location>
</feature>
<proteinExistence type="predicted"/>
<dbReference type="SUPFAM" id="SSF50494">
    <property type="entry name" value="Trypsin-like serine proteases"/>
    <property type="match status" value="1"/>
</dbReference>
<dbReference type="InterPro" id="IPR043504">
    <property type="entry name" value="Peptidase_S1_PA_chymotrypsin"/>
</dbReference>
<organism evidence="2 3">
    <name type="scientific">Desmophyllum pertusum</name>
    <dbReference type="NCBI Taxonomy" id="174260"/>
    <lineage>
        <taxon>Eukaryota</taxon>
        <taxon>Metazoa</taxon>
        <taxon>Cnidaria</taxon>
        <taxon>Anthozoa</taxon>
        <taxon>Hexacorallia</taxon>
        <taxon>Scleractinia</taxon>
        <taxon>Caryophylliina</taxon>
        <taxon>Caryophylliidae</taxon>
        <taxon>Desmophyllum</taxon>
    </lineage>
</organism>
<dbReference type="OrthoDB" id="6914889at2759"/>
<protein>
    <submittedName>
        <fullName evidence="2">Chymotrypsin-like elastase member 1</fullName>
    </submittedName>
</protein>
<sequence>MAPASKYPEMLRVRVGWKHNLDQKEGCEQDIAVKKVFLHPKWDIRTQNTSNGVKTLTTHDIALIELSSPVNLTSNVKSMCLDNGQFFKAAHINETFSWYESNIDSDV</sequence>
<dbReference type="InterPro" id="IPR009003">
    <property type="entry name" value="Peptidase_S1_PA"/>
</dbReference>
<accession>A0A9X0CL96</accession>
<dbReference type="InterPro" id="IPR001254">
    <property type="entry name" value="Trypsin_dom"/>
</dbReference>
<reference evidence="2" key="1">
    <citation type="submission" date="2023-01" db="EMBL/GenBank/DDBJ databases">
        <title>Genome assembly of the deep-sea coral Lophelia pertusa.</title>
        <authorList>
            <person name="Herrera S."/>
            <person name="Cordes E."/>
        </authorList>
    </citation>
    <scope>NUCLEOTIDE SEQUENCE</scope>
    <source>
        <strain evidence="2">USNM1676648</strain>
        <tissue evidence="2">Polyp</tissue>
    </source>
</reference>
<dbReference type="GO" id="GO:0006508">
    <property type="term" value="P:proteolysis"/>
    <property type="evidence" value="ECO:0007669"/>
    <property type="project" value="InterPro"/>
</dbReference>
<gene>
    <name evidence="2" type="primary">CELA1_1</name>
    <name evidence="2" type="ORF">OS493_025456</name>
</gene>
<evidence type="ECO:0000313" key="2">
    <source>
        <dbReference type="EMBL" id="KAJ7356347.1"/>
    </source>
</evidence>
<dbReference type="EMBL" id="MU827322">
    <property type="protein sequence ID" value="KAJ7356347.1"/>
    <property type="molecule type" value="Genomic_DNA"/>
</dbReference>
<dbReference type="Pfam" id="PF00089">
    <property type="entry name" value="Trypsin"/>
    <property type="match status" value="1"/>
</dbReference>
<dbReference type="AlphaFoldDB" id="A0A9X0CL96"/>
<dbReference type="Proteomes" id="UP001163046">
    <property type="component" value="Unassembled WGS sequence"/>
</dbReference>
<evidence type="ECO:0000259" key="1">
    <source>
        <dbReference type="Pfam" id="PF00089"/>
    </source>
</evidence>
<keyword evidence="3" id="KW-1185">Reference proteome</keyword>
<evidence type="ECO:0000313" key="3">
    <source>
        <dbReference type="Proteomes" id="UP001163046"/>
    </source>
</evidence>
<dbReference type="Gene3D" id="2.40.10.10">
    <property type="entry name" value="Trypsin-like serine proteases"/>
    <property type="match status" value="1"/>
</dbReference>
<name>A0A9X0CL96_9CNID</name>